<dbReference type="Pfam" id="PF07690">
    <property type="entry name" value="MFS_1"/>
    <property type="match status" value="1"/>
</dbReference>
<dbReference type="InterPro" id="IPR036259">
    <property type="entry name" value="MFS_trans_sf"/>
</dbReference>
<comment type="subcellular location">
    <subcellularLocation>
        <location evidence="1">Membrane</location>
        <topology evidence="1">Multi-pass membrane protein</topology>
    </subcellularLocation>
</comment>
<evidence type="ECO:0000313" key="7">
    <source>
        <dbReference type="Proteomes" id="UP001172101"/>
    </source>
</evidence>
<name>A0AA39ZQB0_9PEZI</name>
<dbReference type="InterPro" id="IPR011701">
    <property type="entry name" value="MFS"/>
</dbReference>
<keyword evidence="4" id="KW-0812">Transmembrane</keyword>
<feature type="transmembrane region" description="Helical" evidence="4">
    <location>
        <begin position="425"/>
        <end position="449"/>
    </location>
</feature>
<dbReference type="EMBL" id="JAUIRO010000009">
    <property type="protein sequence ID" value="KAK0701729.1"/>
    <property type="molecule type" value="Genomic_DNA"/>
</dbReference>
<evidence type="ECO:0000256" key="1">
    <source>
        <dbReference type="ARBA" id="ARBA00004141"/>
    </source>
</evidence>
<dbReference type="InterPro" id="IPR050327">
    <property type="entry name" value="Proton-linked_MCT"/>
</dbReference>
<feature type="transmembrane region" description="Helical" evidence="4">
    <location>
        <begin position="362"/>
        <end position="385"/>
    </location>
</feature>
<evidence type="ECO:0000259" key="5">
    <source>
        <dbReference type="PROSITE" id="PS50850"/>
    </source>
</evidence>
<dbReference type="Gene3D" id="1.20.1250.20">
    <property type="entry name" value="MFS general substrate transporter like domains"/>
    <property type="match status" value="1"/>
</dbReference>
<keyword evidence="7" id="KW-1185">Reference proteome</keyword>
<keyword evidence="4" id="KW-0472">Membrane</keyword>
<feature type="compositionally biased region" description="Pro residues" evidence="3">
    <location>
        <begin position="207"/>
        <end position="216"/>
    </location>
</feature>
<feature type="transmembrane region" description="Helical" evidence="4">
    <location>
        <begin position="178"/>
        <end position="200"/>
    </location>
</feature>
<keyword evidence="4" id="KW-1133">Transmembrane helix</keyword>
<dbReference type="RefSeq" id="XP_060289393.1">
    <property type="nucleotide sequence ID" value="XM_060443194.1"/>
</dbReference>
<dbReference type="PANTHER" id="PTHR11360:SF250">
    <property type="entry name" value="MFS-TYPE TRANSPORTER AFUA_1G00970"/>
    <property type="match status" value="1"/>
</dbReference>
<dbReference type="GO" id="GO:0022857">
    <property type="term" value="F:transmembrane transporter activity"/>
    <property type="evidence" value="ECO:0007669"/>
    <property type="project" value="InterPro"/>
</dbReference>
<dbReference type="AlphaFoldDB" id="A0AA39ZQB0"/>
<reference evidence="6" key="1">
    <citation type="submission" date="2023-06" db="EMBL/GenBank/DDBJ databases">
        <title>Genome-scale phylogeny and comparative genomics of the fungal order Sordariales.</title>
        <authorList>
            <consortium name="Lawrence Berkeley National Laboratory"/>
            <person name="Hensen N."/>
            <person name="Bonometti L."/>
            <person name="Westerberg I."/>
            <person name="Brannstrom I.O."/>
            <person name="Guillou S."/>
            <person name="Cros-Aarteil S."/>
            <person name="Calhoun S."/>
            <person name="Haridas S."/>
            <person name="Kuo A."/>
            <person name="Mondo S."/>
            <person name="Pangilinan J."/>
            <person name="Riley R."/>
            <person name="LaButti K."/>
            <person name="Andreopoulos B."/>
            <person name="Lipzen A."/>
            <person name="Chen C."/>
            <person name="Yanf M."/>
            <person name="Daum C."/>
            <person name="Ng V."/>
            <person name="Clum A."/>
            <person name="Steindorff A."/>
            <person name="Ohm R."/>
            <person name="Martin F."/>
            <person name="Silar P."/>
            <person name="Natvig D."/>
            <person name="Lalanne C."/>
            <person name="Gautier V."/>
            <person name="Ament-velasquez S.L."/>
            <person name="Kruys A."/>
            <person name="Hutchinson M.I."/>
            <person name="Powell A.J."/>
            <person name="Barry K."/>
            <person name="Miller A.N."/>
            <person name="Grigoriev I.V."/>
            <person name="Debuchy R."/>
            <person name="Gladieux P."/>
            <person name="Thoren M.H."/>
            <person name="Johannesson H."/>
        </authorList>
    </citation>
    <scope>NUCLEOTIDE SEQUENCE</scope>
    <source>
        <strain evidence="6">SMH2392-1A</strain>
    </source>
</reference>
<dbReference type="PROSITE" id="PS50850">
    <property type="entry name" value="MFS"/>
    <property type="match status" value="1"/>
</dbReference>
<feature type="transmembrane region" description="Helical" evidence="4">
    <location>
        <begin position="397"/>
        <end position="419"/>
    </location>
</feature>
<comment type="similarity">
    <text evidence="2">Belongs to the major facilitator superfamily. Monocarboxylate porter (TC 2.A.1.13) family.</text>
</comment>
<dbReference type="Proteomes" id="UP001172101">
    <property type="component" value="Unassembled WGS sequence"/>
</dbReference>
<feature type="transmembrane region" description="Helical" evidence="4">
    <location>
        <begin position="272"/>
        <end position="295"/>
    </location>
</feature>
<feature type="transmembrane region" description="Helical" evidence="4">
    <location>
        <begin position="60"/>
        <end position="82"/>
    </location>
</feature>
<dbReference type="InterPro" id="IPR020846">
    <property type="entry name" value="MFS_dom"/>
</dbReference>
<feature type="transmembrane region" description="Helical" evidence="4">
    <location>
        <begin position="89"/>
        <end position="107"/>
    </location>
</feature>
<evidence type="ECO:0000256" key="3">
    <source>
        <dbReference type="SAM" id="MobiDB-lite"/>
    </source>
</evidence>
<protein>
    <submittedName>
        <fullName evidence="6">Major facilitator superfamily domain-containing protein</fullName>
    </submittedName>
</protein>
<feature type="transmembrane region" description="Helical" evidence="4">
    <location>
        <begin position="146"/>
        <end position="166"/>
    </location>
</feature>
<evidence type="ECO:0000256" key="4">
    <source>
        <dbReference type="SAM" id="Phobius"/>
    </source>
</evidence>
<feature type="region of interest" description="Disordered" evidence="3">
    <location>
        <begin position="207"/>
        <end position="254"/>
    </location>
</feature>
<dbReference type="GO" id="GO:0016020">
    <property type="term" value="C:membrane"/>
    <property type="evidence" value="ECO:0007669"/>
    <property type="project" value="UniProtKB-SubCell"/>
</dbReference>
<accession>A0AA39ZQB0</accession>
<feature type="domain" description="Major facilitator superfamily (MFS) profile" evidence="5">
    <location>
        <begin position="18"/>
        <end position="450"/>
    </location>
</feature>
<gene>
    <name evidence="6" type="ORF">B0T26DRAFT_734424</name>
</gene>
<feature type="transmembrane region" description="Helical" evidence="4">
    <location>
        <begin position="307"/>
        <end position="326"/>
    </location>
</feature>
<dbReference type="GeneID" id="85326464"/>
<feature type="compositionally biased region" description="Low complexity" evidence="3">
    <location>
        <begin position="217"/>
        <end position="249"/>
    </location>
</feature>
<feature type="transmembrane region" description="Helical" evidence="4">
    <location>
        <begin position="21"/>
        <end position="40"/>
    </location>
</feature>
<evidence type="ECO:0000313" key="6">
    <source>
        <dbReference type="EMBL" id="KAK0701729.1"/>
    </source>
</evidence>
<proteinExistence type="inferred from homology"/>
<dbReference type="SUPFAM" id="SSF103473">
    <property type="entry name" value="MFS general substrate transporter"/>
    <property type="match status" value="1"/>
</dbReference>
<sequence length="457" mass="47936">MSMDPEAKMPTPRVVSRRAALTVLGASLALFCTVGFLNAFGVFQEHYHSGLLQDKSESDISWIGSVSLFFLSGLAPASGVLVDRIGPRSPLVIGSLGLLVAIFTTSLCTQYYQFFLAQAVLLGASTSLLTWPPMAVVSRSLPSHRGLALGVVVGGSSIGGIIWPIMLARLFDHSSLSFGWIMRIVGFIMLPLLAIACVTIREPPASLPGPLPPKSQPPSRTTASATPPSDSNDTASSSSSQEDAAENSSLPATTEKKKVKRSEIVTLLKRPVFIFLALGLGIGNIGLFIPLFFISSYATSLGMSSQVAFYLIPAINAASLFGRLLPGYLADSHGHYNICIAALFASAITAFSWTAAKSLAGLIVVSLAYGFSSGAILALQGACVFKIADHHMQGTALGLLMGCLATASLIGSPIAGALISRYSYLAASMFTGASLITGCLLLIVARLWLNKNFLASV</sequence>
<feature type="transmembrane region" description="Helical" evidence="4">
    <location>
        <begin position="338"/>
        <end position="356"/>
    </location>
</feature>
<comment type="caution">
    <text evidence="6">The sequence shown here is derived from an EMBL/GenBank/DDBJ whole genome shotgun (WGS) entry which is preliminary data.</text>
</comment>
<dbReference type="PANTHER" id="PTHR11360">
    <property type="entry name" value="MONOCARBOXYLATE TRANSPORTER"/>
    <property type="match status" value="1"/>
</dbReference>
<feature type="transmembrane region" description="Helical" evidence="4">
    <location>
        <begin position="113"/>
        <end position="134"/>
    </location>
</feature>
<organism evidence="6 7">
    <name type="scientific">Lasiosphaeria miniovina</name>
    <dbReference type="NCBI Taxonomy" id="1954250"/>
    <lineage>
        <taxon>Eukaryota</taxon>
        <taxon>Fungi</taxon>
        <taxon>Dikarya</taxon>
        <taxon>Ascomycota</taxon>
        <taxon>Pezizomycotina</taxon>
        <taxon>Sordariomycetes</taxon>
        <taxon>Sordariomycetidae</taxon>
        <taxon>Sordariales</taxon>
        <taxon>Lasiosphaeriaceae</taxon>
        <taxon>Lasiosphaeria</taxon>
    </lineage>
</organism>
<evidence type="ECO:0000256" key="2">
    <source>
        <dbReference type="ARBA" id="ARBA00006727"/>
    </source>
</evidence>